<evidence type="ECO:0000313" key="2">
    <source>
        <dbReference type="Proteomes" id="UP001199525"/>
    </source>
</evidence>
<evidence type="ECO:0000313" key="1">
    <source>
        <dbReference type="EMBL" id="MCC5603252.1"/>
    </source>
</evidence>
<dbReference type="Proteomes" id="UP001199525">
    <property type="component" value="Unassembled WGS sequence"/>
</dbReference>
<dbReference type="EMBL" id="JAIVFQ010000072">
    <property type="protein sequence ID" value="MCC5603252.1"/>
    <property type="molecule type" value="Genomic_DNA"/>
</dbReference>
<name>A0ABS8IGC4_9NOSO</name>
<dbReference type="RefSeq" id="WP_229488803.1">
    <property type="nucleotide sequence ID" value="NZ_JAIVFQ010000072.1"/>
</dbReference>
<comment type="caution">
    <text evidence="1">The sequence shown here is derived from an EMBL/GenBank/DDBJ whole genome shotgun (WGS) entry which is preliminary data.</text>
</comment>
<accession>A0ABS8IGC4</accession>
<gene>
    <name evidence="1" type="ORF">LC586_29685</name>
</gene>
<dbReference type="InterPro" id="IPR027396">
    <property type="entry name" value="DsrEFH-like"/>
</dbReference>
<proteinExistence type="predicted"/>
<keyword evidence="2" id="KW-1185">Reference proteome</keyword>
<reference evidence="1 2" key="1">
    <citation type="journal article" date="2021" name="Microorganisms">
        <title>Genome Evolution of Filamentous Cyanobacterium Nostoc Species: From Facultative Symbiosis to Free Living.</title>
        <authorList>
            <person name="Huo D."/>
            <person name="Li H."/>
            <person name="Cai F."/>
            <person name="Guo X."/>
            <person name="Qiao Z."/>
            <person name="Wang W."/>
            <person name="Yu G."/>
            <person name="Li R."/>
        </authorList>
    </citation>
    <scope>NUCLEOTIDE SEQUENCE [LARGE SCALE GENOMIC DNA]</scope>
    <source>
        <strain evidence="1 2">CHAB 5714</strain>
    </source>
</reference>
<protein>
    <submittedName>
        <fullName evidence="1">DsrE family protein</fullName>
    </submittedName>
</protein>
<dbReference type="Pfam" id="PF02635">
    <property type="entry name" value="DsrE"/>
    <property type="match status" value="1"/>
</dbReference>
<organism evidence="1 2">
    <name type="scientific">Nostoc favosum CHAB5714</name>
    <dbReference type="NCBI Taxonomy" id="2780399"/>
    <lineage>
        <taxon>Bacteria</taxon>
        <taxon>Bacillati</taxon>
        <taxon>Cyanobacteriota</taxon>
        <taxon>Cyanophyceae</taxon>
        <taxon>Nostocales</taxon>
        <taxon>Nostocaceae</taxon>
        <taxon>Nostoc</taxon>
        <taxon>Nostoc favosum</taxon>
    </lineage>
</organism>
<dbReference type="Gene3D" id="3.40.1260.10">
    <property type="entry name" value="DsrEFH-like"/>
    <property type="match status" value="1"/>
</dbReference>
<sequence length="121" mass="13373">MSTSLTLPHKAIMSVYLLIETRSTYESQEVGDFLNLAAQLGEDGHTVDLFLIQNGVLMAQANAEPRLSSLISKGIVSIYSDDFSLTNRSLKPTDLIKGIEIVGMARLVKLLTRPDCKPIWH</sequence>
<dbReference type="InterPro" id="IPR003787">
    <property type="entry name" value="Sulphur_relay_DsrE/F-like"/>
</dbReference>
<dbReference type="SUPFAM" id="SSF75169">
    <property type="entry name" value="DsrEFH-like"/>
    <property type="match status" value="1"/>
</dbReference>